<protein>
    <submittedName>
        <fullName evidence="9">PTS sugar transporter subunit IIA</fullName>
    </submittedName>
</protein>
<dbReference type="RefSeq" id="WP_167611457.1">
    <property type="nucleotide sequence ID" value="NZ_SOYS01000004.1"/>
</dbReference>
<dbReference type="PROSITE" id="PS51096">
    <property type="entry name" value="PTS_EIIA_TYPE_4"/>
    <property type="match status" value="1"/>
</dbReference>
<evidence type="ECO:0000313" key="10">
    <source>
        <dbReference type="Proteomes" id="UP000697927"/>
    </source>
</evidence>
<dbReference type="Gene3D" id="3.40.50.510">
    <property type="entry name" value="Phosphotransferase system, mannose-type IIA component"/>
    <property type="match status" value="1"/>
</dbReference>
<organism evidence="9 10">
    <name type="scientific">Cedecea colo</name>
    <dbReference type="NCBI Taxonomy" id="2552946"/>
    <lineage>
        <taxon>Bacteria</taxon>
        <taxon>Pseudomonadati</taxon>
        <taxon>Pseudomonadota</taxon>
        <taxon>Gammaproteobacteria</taxon>
        <taxon>Enterobacterales</taxon>
        <taxon>Enterobacteriaceae</taxon>
        <taxon>Cedecea</taxon>
    </lineage>
</organism>
<evidence type="ECO:0000313" key="9">
    <source>
        <dbReference type="EMBL" id="NIY48178.1"/>
    </source>
</evidence>
<keyword evidence="6" id="KW-0598">Phosphotransferase system</keyword>
<reference evidence="9 10" key="1">
    <citation type="journal article" date="2020" name="Microorganisms">
        <title>Polyphasic Characterisation of Cedecea colo sp. nov., a New Enteric Bacterium Isolated from the Koala Hindgut.</title>
        <authorList>
            <person name="Boath J.M."/>
            <person name="Dakhal S."/>
            <person name="Van T.T.H."/>
            <person name="Moore R.J."/>
            <person name="Dekiwadia C."/>
            <person name="Macreadie I.G."/>
        </authorList>
    </citation>
    <scope>NUCLEOTIDE SEQUENCE [LARGE SCALE GENOMIC DNA]</scope>
    <source>
        <strain evidence="9 10">ZA</strain>
    </source>
</reference>
<keyword evidence="4 9" id="KW-0762">Sugar transport</keyword>
<keyword evidence="10" id="KW-1185">Reference proteome</keyword>
<keyword evidence="3" id="KW-0963">Cytoplasm</keyword>
<dbReference type="CDD" id="cd00006">
    <property type="entry name" value="PTS_IIA_man"/>
    <property type="match status" value="1"/>
</dbReference>
<evidence type="ECO:0000256" key="1">
    <source>
        <dbReference type="ARBA" id="ARBA00004496"/>
    </source>
</evidence>
<evidence type="ECO:0000256" key="5">
    <source>
        <dbReference type="ARBA" id="ARBA00022679"/>
    </source>
</evidence>
<dbReference type="Pfam" id="PF03610">
    <property type="entry name" value="EIIA-man"/>
    <property type="match status" value="1"/>
</dbReference>
<keyword evidence="2" id="KW-0813">Transport</keyword>
<evidence type="ECO:0000256" key="4">
    <source>
        <dbReference type="ARBA" id="ARBA00022597"/>
    </source>
</evidence>
<gene>
    <name evidence="9" type="ORF">E2L00_11725</name>
</gene>
<comment type="caution">
    <text evidence="9">The sequence shown here is derived from an EMBL/GenBank/DDBJ whole genome shotgun (WGS) entry which is preliminary data.</text>
</comment>
<proteinExistence type="predicted"/>
<dbReference type="InterPro" id="IPR004701">
    <property type="entry name" value="PTS_EIIA_man-typ"/>
</dbReference>
<evidence type="ECO:0000259" key="8">
    <source>
        <dbReference type="PROSITE" id="PS51096"/>
    </source>
</evidence>
<keyword evidence="5" id="KW-0808">Transferase</keyword>
<sequence length="140" mass="15488">MKRHYIFASHGTFAIGILNSVELILGKQNNIHALCAYINEGEDLTEQVNNLVASFSVQDELVVLTDIFAGSVNNEFIRFINRPGFHLIAGLNLPLIVEMLIAPQDEETISLISDSLANARESIQYCNHTLDAALVADKDF</sequence>
<feature type="domain" description="PTS EIIA type-4" evidence="8">
    <location>
        <begin position="2"/>
        <end position="123"/>
    </location>
</feature>
<accession>A0ABX0VMG5</accession>
<dbReference type="InterPro" id="IPR051471">
    <property type="entry name" value="Bacterial_PTS_sugar_comp"/>
</dbReference>
<dbReference type="SUPFAM" id="SSF53062">
    <property type="entry name" value="PTS system fructose IIA component-like"/>
    <property type="match status" value="1"/>
</dbReference>
<evidence type="ECO:0000256" key="3">
    <source>
        <dbReference type="ARBA" id="ARBA00022490"/>
    </source>
</evidence>
<dbReference type="PANTHER" id="PTHR33799:SF1">
    <property type="entry name" value="PTS SYSTEM MANNOSE-SPECIFIC EIIAB COMPONENT-RELATED"/>
    <property type="match status" value="1"/>
</dbReference>
<comment type="subcellular location">
    <subcellularLocation>
        <location evidence="1">Cytoplasm</location>
    </subcellularLocation>
</comment>
<dbReference type="InterPro" id="IPR036662">
    <property type="entry name" value="PTS_EIIA_man-typ_sf"/>
</dbReference>
<evidence type="ECO:0000256" key="6">
    <source>
        <dbReference type="ARBA" id="ARBA00022683"/>
    </source>
</evidence>
<dbReference type="PANTHER" id="PTHR33799">
    <property type="entry name" value="PTS PERMEASE-RELATED-RELATED"/>
    <property type="match status" value="1"/>
</dbReference>
<name>A0ABX0VMG5_9ENTR</name>
<dbReference type="EMBL" id="SOYS01000004">
    <property type="protein sequence ID" value="NIY48178.1"/>
    <property type="molecule type" value="Genomic_DNA"/>
</dbReference>
<dbReference type="InterPro" id="IPR033887">
    <property type="entry name" value="PTS_IIA_man"/>
</dbReference>
<dbReference type="Proteomes" id="UP000697927">
    <property type="component" value="Unassembled WGS sequence"/>
</dbReference>
<keyword evidence="7" id="KW-0418">Kinase</keyword>
<evidence type="ECO:0000256" key="2">
    <source>
        <dbReference type="ARBA" id="ARBA00022448"/>
    </source>
</evidence>
<evidence type="ECO:0000256" key="7">
    <source>
        <dbReference type="ARBA" id="ARBA00022777"/>
    </source>
</evidence>